<dbReference type="EMBL" id="CM047583">
    <property type="protein sequence ID" value="KAI9912908.1"/>
    <property type="molecule type" value="Genomic_DNA"/>
</dbReference>
<evidence type="ECO:0000313" key="1">
    <source>
        <dbReference type="EMBL" id="KAI9912908.1"/>
    </source>
</evidence>
<protein>
    <submittedName>
        <fullName evidence="1">Uncharacterized protein</fullName>
    </submittedName>
</protein>
<name>A0ACC0W282_9STRA</name>
<evidence type="ECO:0000313" key="2">
    <source>
        <dbReference type="Proteomes" id="UP001163321"/>
    </source>
</evidence>
<accession>A0ACC0W282</accession>
<dbReference type="Proteomes" id="UP001163321">
    <property type="component" value="Chromosome 4"/>
</dbReference>
<sequence length="411" mass="45538">MLQSSGKLKDDGDLFVALEEFTVRKQSTADVRSKLEEYVTHVCEQEEGYAHPLVILAIALVAGRLSRSKASDVQRKLMELFALHYPESSGLWLDDAKERLIKPSRKELSSARSVSTVAMSVEDKLESLKSQHGCRSDAMEQLLKLVGLKKDKLEAFNLFKGAIALQKLSPLQRKKKSMAFIYCFIGNPGTGKTTVARLFASVLKDFKIRSSNTIVECSAQKLKDDGAAEFRLKVQQASGGVIFIDEAYELNPAGDLKGKPIVAELLTAAEDKRDELSVIIAGYKDDIQKNLYAYNDGLQSRFHGVVFEDFDAQELEIRKIGDGRKRSDCQSRVSPACKSGGAEGIGNALAVRKLFEHAVKDAMAREDLEDEFMFQMVDLLGERPSTNPKLQAILDKVAGEALEDKRGQVNR</sequence>
<keyword evidence="2" id="KW-1185">Reference proteome</keyword>
<gene>
    <name evidence="1" type="ORF">PsorP6_006359</name>
</gene>
<proteinExistence type="predicted"/>
<reference evidence="1 2" key="1">
    <citation type="journal article" date="2022" name="bioRxiv">
        <title>The genome of the oomycete Peronosclerospora sorghi, a cosmopolitan pathogen of maize and sorghum, is inflated with dispersed pseudogenes.</title>
        <authorList>
            <person name="Fletcher K."/>
            <person name="Martin F."/>
            <person name="Isakeit T."/>
            <person name="Cavanaugh K."/>
            <person name="Magill C."/>
            <person name="Michelmore R."/>
        </authorList>
    </citation>
    <scope>NUCLEOTIDE SEQUENCE [LARGE SCALE GENOMIC DNA]</scope>
    <source>
        <strain evidence="1">P6</strain>
    </source>
</reference>
<comment type="caution">
    <text evidence="1">The sequence shown here is derived from an EMBL/GenBank/DDBJ whole genome shotgun (WGS) entry which is preliminary data.</text>
</comment>
<organism evidence="1 2">
    <name type="scientific">Peronosclerospora sorghi</name>
    <dbReference type="NCBI Taxonomy" id="230839"/>
    <lineage>
        <taxon>Eukaryota</taxon>
        <taxon>Sar</taxon>
        <taxon>Stramenopiles</taxon>
        <taxon>Oomycota</taxon>
        <taxon>Peronosporomycetes</taxon>
        <taxon>Peronosporales</taxon>
        <taxon>Peronosporaceae</taxon>
        <taxon>Peronosclerospora</taxon>
    </lineage>
</organism>